<gene>
    <name evidence="2" type="ORF">E7Z79_01975</name>
</gene>
<evidence type="ECO:0000313" key="2">
    <source>
        <dbReference type="EMBL" id="MBE6501193.1"/>
    </source>
</evidence>
<name>A0A8T3V3T7_9EURY</name>
<organism evidence="2 3">
    <name type="scientific">Methanobrevibacter thaueri</name>
    <dbReference type="NCBI Taxonomy" id="190975"/>
    <lineage>
        <taxon>Archaea</taxon>
        <taxon>Methanobacteriati</taxon>
        <taxon>Methanobacteriota</taxon>
        <taxon>Methanomada group</taxon>
        <taxon>Methanobacteria</taxon>
        <taxon>Methanobacteriales</taxon>
        <taxon>Methanobacteriaceae</taxon>
        <taxon>Methanobrevibacter</taxon>
    </lineage>
</organism>
<dbReference type="Proteomes" id="UP000783037">
    <property type="component" value="Unassembled WGS sequence"/>
</dbReference>
<reference evidence="2" key="1">
    <citation type="submission" date="2019-04" db="EMBL/GenBank/DDBJ databases">
        <title>Evolution of Biomass-Degrading Anaerobic Consortia Revealed by Metagenomics.</title>
        <authorList>
            <person name="Peng X."/>
        </authorList>
    </citation>
    <scope>NUCLEOTIDE SEQUENCE</scope>
    <source>
        <strain evidence="2">SIG18</strain>
    </source>
</reference>
<evidence type="ECO:0000313" key="3">
    <source>
        <dbReference type="Proteomes" id="UP000783037"/>
    </source>
</evidence>
<dbReference type="RefSeq" id="WP_303738308.1">
    <property type="nucleotide sequence ID" value="NZ_SUTK01000005.1"/>
</dbReference>
<feature type="transmembrane region" description="Helical" evidence="1">
    <location>
        <begin position="7"/>
        <end position="33"/>
    </location>
</feature>
<protein>
    <submittedName>
        <fullName evidence="2">Uncharacterized protein</fullName>
    </submittedName>
</protein>
<keyword evidence="1" id="KW-0812">Transmembrane</keyword>
<keyword evidence="1" id="KW-1133">Transmembrane helix</keyword>
<evidence type="ECO:0000256" key="1">
    <source>
        <dbReference type="SAM" id="Phobius"/>
    </source>
</evidence>
<accession>A0A8T3V3T7</accession>
<dbReference type="EMBL" id="SUTK01000005">
    <property type="protein sequence ID" value="MBE6501193.1"/>
    <property type="molecule type" value="Genomic_DNA"/>
</dbReference>
<dbReference type="AlphaFoldDB" id="A0A8T3V3T7"/>
<keyword evidence="1" id="KW-0472">Membrane</keyword>
<comment type="caution">
    <text evidence="2">The sequence shown here is derived from an EMBL/GenBank/DDBJ whole genome shotgun (WGS) entry which is preliminary data.</text>
</comment>
<proteinExistence type="predicted"/>
<sequence>MANVKKVGVILIGLFVALLLISFFVGTAINLFVPPSEAVYSDSIVEDIGGDNALVATLNGCAEVSRNDIPDGNFKTDLNFNLGWKNAKNISFVDTYANKGYMIVWKDSPKNYPILSSEKEAKYISDYVGAMNGTCFLVNFPDKDAVYGIIVAGDDIECSEAHLMYTILDLNRSEFKQTYSTATYSYPSSYDGGSSHYHTVIPDRYTLSRTDPGAYYDHYEYGDNYDIDSYLESQGYD</sequence>